<evidence type="ECO:0000313" key="4">
    <source>
        <dbReference type="Proteomes" id="UP000799777"/>
    </source>
</evidence>
<evidence type="ECO:0000259" key="2">
    <source>
        <dbReference type="Pfam" id="PF20153"/>
    </source>
</evidence>
<protein>
    <recommendedName>
        <fullName evidence="2">DUF6535 domain-containing protein</fullName>
    </recommendedName>
</protein>
<dbReference type="AlphaFoldDB" id="A0A9P4LGH1"/>
<keyword evidence="1" id="KW-1133">Transmembrane helix</keyword>
<dbReference type="Pfam" id="PF20153">
    <property type="entry name" value="DUF6535"/>
    <property type="match status" value="1"/>
</dbReference>
<feature type="domain" description="DUF6535" evidence="2">
    <location>
        <begin position="96"/>
        <end position="205"/>
    </location>
</feature>
<dbReference type="OrthoDB" id="630895at2759"/>
<keyword evidence="1" id="KW-0812">Transmembrane</keyword>
<keyword evidence="4" id="KW-1185">Reference proteome</keyword>
<accession>A0A9P4LGH1</accession>
<feature type="transmembrane region" description="Helical" evidence="1">
    <location>
        <begin position="111"/>
        <end position="134"/>
    </location>
</feature>
<evidence type="ECO:0000256" key="1">
    <source>
        <dbReference type="SAM" id="Phobius"/>
    </source>
</evidence>
<reference evidence="3" key="1">
    <citation type="journal article" date="2020" name="Stud. Mycol.">
        <title>101 Dothideomycetes genomes: a test case for predicting lifestyles and emergence of pathogens.</title>
        <authorList>
            <person name="Haridas S."/>
            <person name="Albert R."/>
            <person name="Binder M."/>
            <person name="Bloem J."/>
            <person name="Labutti K."/>
            <person name="Salamov A."/>
            <person name="Andreopoulos B."/>
            <person name="Baker S."/>
            <person name="Barry K."/>
            <person name="Bills G."/>
            <person name="Bluhm B."/>
            <person name="Cannon C."/>
            <person name="Castanera R."/>
            <person name="Culley D."/>
            <person name="Daum C."/>
            <person name="Ezra D."/>
            <person name="Gonzalez J."/>
            <person name="Henrissat B."/>
            <person name="Kuo A."/>
            <person name="Liang C."/>
            <person name="Lipzen A."/>
            <person name="Lutzoni F."/>
            <person name="Magnuson J."/>
            <person name="Mondo S."/>
            <person name="Nolan M."/>
            <person name="Ohm R."/>
            <person name="Pangilinan J."/>
            <person name="Park H.-J."/>
            <person name="Ramirez L."/>
            <person name="Alfaro M."/>
            <person name="Sun H."/>
            <person name="Tritt A."/>
            <person name="Yoshinaga Y."/>
            <person name="Zwiers L.-H."/>
            <person name="Turgeon B."/>
            <person name="Goodwin S."/>
            <person name="Spatafora J."/>
            <person name="Crous P."/>
            <person name="Grigoriev I."/>
        </authorList>
    </citation>
    <scope>NUCLEOTIDE SEQUENCE</scope>
    <source>
        <strain evidence="3">CBS 110217</strain>
    </source>
</reference>
<gene>
    <name evidence="3" type="ORF">EK21DRAFT_116646</name>
</gene>
<feature type="transmembrane region" description="Helical" evidence="1">
    <location>
        <begin position="191"/>
        <end position="210"/>
    </location>
</feature>
<feature type="transmembrane region" description="Helical" evidence="1">
    <location>
        <begin position="238"/>
        <end position="261"/>
    </location>
</feature>
<sequence>MSLPAMGEQVDLHAPAAAPSQDVPDPSSPLQSLQQFVLAVATIPYRRAFKLYTWRPLRDIRAAKGDRRLLIPLVRDWKADKYNELQSVQVAATFCGGAAFSSLPWSRTSNAIWIADALWFSSLVCSIFAIITSIQTKSLLDDLPSREQLTGTLPELEVQRMRQTILRYKKTPGIKHWIMVFVWQFPSMTMAYAWCTFIAGLTVYICTPFIQRQPWQDRSKAGRRRTYSFQGLTGQQIAVVYLSFGLVGLLAYICAMIFVYVGEKDYERSISHPRVSSLNNTRASTNTNKGPHVDELEAALAPTNTKDQAEIPRDITSSTIVESTNLVPNARAKTMIGLENSDELGLGVEQARVKPRLLF</sequence>
<comment type="caution">
    <text evidence="3">The sequence shown here is derived from an EMBL/GenBank/DDBJ whole genome shotgun (WGS) entry which is preliminary data.</text>
</comment>
<organism evidence="3 4">
    <name type="scientific">Setomelanomma holmii</name>
    <dbReference type="NCBI Taxonomy" id="210430"/>
    <lineage>
        <taxon>Eukaryota</taxon>
        <taxon>Fungi</taxon>
        <taxon>Dikarya</taxon>
        <taxon>Ascomycota</taxon>
        <taxon>Pezizomycotina</taxon>
        <taxon>Dothideomycetes</taxon>
        <taxon>Pleosporomycetidae</taxon>
        <taxon>Pleosporales</taxon>
        <taxon>Pleosporineae</taxon>
        <taxon>Phaeosphaeriaceae</taxon>
        <taxon>Setomelanomma</taxon>
    </lineage>
</organism>
<dbReference type="InterPro" id="IPR045338">
    <property type="entry name" value="DUF6535"/>
</dbReference>
<keyword evidence="1" id="KW-0472">Membrane</keyword>
<proteinExistence type="predicted"/>
<dbReference type="EMBL" id="ML978261">
    <property type="protein sequence ID" value="KAF2025636.1"/>
    <property type="molecule type" value="Genomic_DNA"/>
</dbReference>
<dbReference type="Proteomes" id="UP000799777">
    <property type="component" value="Unassembled WGS sequence"/>
</dbReference>
<name>A0A9P4LGH1_9PLEO</name>
<evidence type="ECO:0000313" key="3">
    <source>
        <dbReference type="EMBL" id="KAF2025636.1"/>
    </source>
</evidence>